<dbReference type="PANTHER" id="PTHR11748">
    <property type="entry name" value="D-LACTATE DEHYDROGENASE"/>
    <property type="match status" value="1"/>
</dbReference>
<accession>A0ABY4W7G7</accession>
<gene>
    <name evidence="4" type="ORF">NBZ79_07625</name>
</gene>
<evidence type="ECO:0000259" key="3">
    <source>
        <dbReference type="PROSITE" id="PS51387"/>
    </source>
</evidence>
<dbReference type="SUPFAM" id="SSF55103">
    <property type="entry name" value="FAD-linked oxidases, C-terminal domain"/>
    <property type="match status" value="1"/>
</dbReference>
<dbReference type="SUPFAM" id="SSF56176">
    <property type="entry name" value="FAD-binding/transporter-associated domain-like"/>
    <property type="match status" value="1"/>
</dbReference>
<protein>
    <submittedName>
        <fullName evidence="4">FAD-binding protein</fullName>
    </submittedName>
</protein>
<dbReference type="EMBL" id="CP098747">
    <property type="protein sequence ID" value="USG62844.1"/>
    <property type="molecule type" value="Genomic_DNA"/>
</dbReference>
<proteinExistence type="predicted"/>
<dbReference type="InterPro" id="IPR016164">
    <property type="entry name" value="FAD-linked_Oxase-like_C"/>
</dbReference>
<dbReference type="Gene3D" id="3.30.465.10">
    <property type="match status" value="1"/>
</dbReference>
<feature type="domain" description="FAD-binding PCMH-type" evidence="3">
    <location>
        <begin position="1"/>
        <end position="182"/>
    </location>
</feature>
<dbReference type="Proteomes" id="UP001056291">
    <property type="component" value="Chromosome"/>
</dbReference>
<dbReference type="InterPro" id="IPR016166">
    <property type="entry name" value="FAD-bd_PCMH"/>
</dbReference>
<reference evidence="4" key="1">
    <citation type="submission" date="2022-06" db="EMBL/GenBank/DDBJ databases">
        <title>Sneathiella actinostolidae sp. nov., isolated from a sea anemonein the Western Pacific Ocean.</title>
        <authorList>
            <person name="Wei M.J."/>
        </authorList>
    </citation>
    <scope>NUCLEOTIDE SEQUENCE</scope>
    <source>
        <strain evidence="4">PHK-P5</strain>
    </source>
</reference>
<evidence type="ECO:0000256" key="2">
    <source>
        <dbReference type="ARBA" id="ARBA00022827"/>
    </source>
</evidence>
<keyword evidence="1" id="KW-0285">Flavoprotein</keyword>
<keyword evidence="5" id="KW-1185">Reference proteome</keyword>
<organism evidence="4 5">
    <name type="scientific">Sneathiella marina</name>
    <dbReference type="NCBI Taxonomy" id="2950108"/>
    <lineage>
        <taxon>Bacteria</taxon>
        <taxon>Pseudomonadati</taxon>
        <taxon>Pseudomonadota</taxon>
        <taxon>Alphaproteobacteria</taxon>
        <taxon>Sneathiellales</taxon>
        <taxon>Sneathiellaceae</taxon>
        <taxon>Sneathiella</taxon>
    </lineage>
</organism>
<keyword evidence="2" id="KW-0274">FAD</keyword>
<dbReference type="PROSITE" id="PS51387">
    <property type="entry name" value="FAD_PCMH"/>
    <property type="match status" value="1"/>
</dbReference>
<dbReference type="Pfam" id="PF01565">
    <property type="entry name" value="FAD_binding_4"/>
    <property type="match status" value="1"/>
</dbReference>
<name>A0ABY4W7G7_9PROT</name>
<dbReference type="PANTHER" id="PTHR11748:SF103">
    <property type="entry name" value="GLYCOLATE OXIDASE SUBUNIT GLCE"/>
    <property type="match status" value="1"/>
</dbReference>
<evidence type="ECO:0000313" key="5">
    <source>
        <dbReference type="Proteomes" id="UP001056291"/>
    </source>
</evidence>
<dbReference type="InterPro" id="IPR016169">
    <property type="entry name" value="FAD-bd_PCMH_sub2"/>
</dbReference>
<evidence type="ECO:0000256" key="1">
    <source>
        <dbReference type="ARBA" id="ARBA00022630"/>
    </source>
</evidence>
<sequence length="412" mass="43786">MQTTTITSDTQIQDMLDWALAGKHGLAVQGQGSKVALGRPVAADAILDMSGLTGVLLYEPAELVMKAKAGMKVSEVKALLDQQGQKLAFEPPDYGPLLGTAADMGTLGGIFSTNLSGSSRVKSGAARDHLLGVSGFTGRGQTFQTGSRVMKNVTGYDLCKLVAGSYGTLAIATEMTFKVLPKFDTVRTVLVYDADLRAAIACMRDALSSVHDVAAAAYLPAEAAARIPLDYISKPGKSVIALKIEGPKPSATFRCDAMRKIMAPFGDIEVLHSHNSAEFWSLTGNAAPFVGEKAPLWRLSVPPANADRVMSAIKDEGTDCLYFVDWAGGLIWVQLVSESDDGGEAVIRGAIGAEGHATLIRGSETLRRQIAPFQPVSSTVAMLNRRIKNGFDPENILNPGRMYLDEDGQGTH</sequence>
<dbReference type="InterPro" id="IPR036318">
    <property type="entry name" value="FAD-bd_PCMH-like_sf"/>
</dbReference>
<evidence type="ECO:0000313" key="4">
    <source>
        <dbReference type="EMBL" id="USG62844.1"/>
    </source>
</evidence>
<dbReference type="RefSeq" id="WP_251937051.1">
    <property type="nucleotide sequence ID" value="NZ_CP098747.1"/>
</dbReference>
<dbReference type="InterPro" id="IPR006094">
    <property type="entry name" value="Oxid_FAD_bind_N"/>
</dbReference>